<protein>
    <submittedName>
        <fullName evidence="2">Uncharacterized protein</fullName>
    </submittedName>
</protein>
<feature type="compositionally biased region" description="Polar residues" evidence="1">
    <location>
        <begin position="315"/>
        <end position="331"/>
    </location>
</feature>
<gene>
    <name evidence="2" type="ORF">J3R30DRAFT_3286513</name>
</gene>
<evidence type="ECO:0000313" key="3">
    <source>
        <dbReference type="Proteomes" id="UP001150266"/>
    </source>
</evidence>
<feature type="compositionally biased region" description="Acidic residues" evidence="1">
    <location>
        <begin position="143"/>
        <end position="159"/>
    </location>
</feature>
<evidence type="ECO:0000313" key="2">
    <source>
        <dbReference type="EMBL" id="KAJ4482033.1"/>
    </source>
</evidence>
<dbReference type="PANTHER" id="PTHR14659:SF1">
    <property type="entry name" value="ALPHA- AND GAMMA-ADAPTIN-BINDING PROTEIN P34"/>
    <property type="match status" value="1"/>
</dbReference>
<sequence length="570" mass="63514">MDSSLSLSTSCRILTICSSLDRAVSFVQHLNKLIQEDGDRELESSLNEKAVPWTITNKYYSAQVHFLARTVKGLAPFHLKDVPAVMFIWEKGHAYKHHIQRICRDRDLNGSEPEVSLAVRIESRRGDGQYTIADENRKPELHEVEEEEEEEEFEESGEIDEFLSSRGFEFIDIPASSGGDRHEFEEPRLNAKNSAIPSLPRVLDALSTIMWPSMQASTKKPKRSQRKAQDEQLSLIGDDALLDWAQNSFDQTDDFDIDNEANLIATQTPISRIAHQARMRNEMEELRRWLEDDERETRDDEEGGNNANDPWGRAASTTTLPSGMMTISPTSEEGGLSHSVPTKEDRFDDDFTAFVSAPAETSFFGPSHHVTNSTSKSKSHADSFSEGTFPSFAFFGDSSFEAHPFDDEGLGYDTNGDTSFDSLAPLDRRSGITYHSLGSASDLGDMLDEEASPAHLSIPIQDDDDDKKTDGNDDGLPTRGEIRASAQRIFGPLPSLSLSSSANKHEAINANESNTDFHEFDDDMDFDLTHMVSAIQGMKVEISGMENEDDRRKAAARVALGLVYGLDRRG</sequence>
<dbReference type="PANTHER" id="PTHR14659">
    <property type="entry name" value="ALPHA- AND GAMMA-ADAPTIN-BINDING PROTEIN P34"/>
    <property type="match status" value="1"/>
</dbReference>
<dbReference type="InterPro" id="IPR019341">
    <property type="entry name" value="Alpha/Gamma-adaptin-bd_p34"/>
</dbReference>
<proteinExistence type="predicted"/>
<keyword evidence="3" id="KW-1185">Reference proteome</keyword>
<feature type="region of interest" description="Disordered" evidence="1">
    <location>
        <begin position="291"/>
        <end position="343"/>
    </location>
</feature>
<feature type="region of interest" description="Disordered" evidence="1">
    <location>
        <begin position="133"/>
        <end position="159"/>
    </location>
</feature>
<feature type="region of interest" description="Disordered" evidence="1">
    <location>
        <begin position="457"/>
        <end position="480"/>
    </location>
</feature>
<dbReference type="OrthoDB" id="10261384at2759"/>
<comment type="caution">
    <text evidence="2">The sequence shown here is derived from an EMBL/GenBank/DDBJ whole genome shotgun (WGS) entry which is preliminary data.</text>
</comment>
<reference evidence="2" key="1">
    <citation type="submission" date="2022-08" db="EMBL/GenBank/DDBJ databases">
        <title>A Global Phylogenomic Analysis of the Shiitake Genus Lentinula.</title>
        <authorList>
            <consortium name="DOE Joint Genome Institute"/>
            <person name="Sierra-Patev S."/>
            <person name="Min B."/>
            <person name="Naranjo-Ortiz M."/>
            <person name="Looney B."/>
            <person name="Konkel Z."/>
            <person name="Slot J.C."/>
            <person name="Sakamoto Y."/>
            <person name="Steenwyk J.L."/>
            <person name="Rokas A."/>
            <person name="Carro J."/>
            <person name="Camarero S."/>
            <person name="Ferreira P."/>
            <person name="Molpeceres G."/>
            <person name="Ruiz-Duenas F.J."/>
            <person name="Serrano A."/>
            <person name="Henrissat B."/>
            <person name="Drula E."/>
            <person name="Hughes K.W."/>
            <person name="Mata J.L."/>
            <person name="Ishikawa N.K."/>
            <person name="Vargas-Isla R."/>
            <person name="Ushijima S."/>
            <person name="Smith C.A."/>
            <person name="Ahrendt S."/>
            <person name="Andreopoulos W."/>
            <person name="He G."/>
            <person name="Labutti K."/>
            <person name="Lipzen A."/>
            <person name="Ng V."/>
            <person name="Riley R."/>
            <person name="Sandor L."/>
            <person name="Barry K."/>
            <person name="Martinez A.T."/>
            <person name="Xiao Y."/>
            <person name="Gibbons J.G."/>
            <person name="Terashima K."/>
            <person name="Grigoriev I.V."/>
            <person name="Hibbett D.S."/>
        </authorList>
    </citation>
    <scope>NUCLEOTIDE SEQUENCE</scope>
    <source>
        <strain evidence="2">JLM2183</strain>
    </source>
</reference>
<dbReference type="AlphaFoldDB" id="A0A9W9DQZ3"/>
<organism evidence="2 3">
    <name type="scientific">Lentinula aciculospora</name>
    <dbReference type="NCBI Taxonomy" id="153920"/>
    <lineage>
        <taxon>Eukaryota</taxon>
        <taxon>Fungi</taxon>
        <taxon>Dikarya</taxon>
        <taxon>Basidiomycota</taxon>
        <taxon>Agaricomycotina</taxon>
        <taxon>Agaricomycetes</taxon>
        <taxon>Agaricomycetidae</taxon>
        <taxon>Agaricales</taxon>
        <taxon>Marasmiineae</taxon>
        <taxon>Omphalotaceae</taxon>
        <taxon>Lentinula</taxon>
    </lineage>
</organism>
<evidence type="ECO:0000256" key="1">
    <source>
        <dbReference type="SAM" id="MobiDB-lite"/>
    </source>
</evidence>
<dbReference type="Proteomes" id="UP001150266">
    <property type="component" value="Unassembled WGS sequence"/>
</dbReference>
<name>A0A9W9DQZ3_9AGAR</name>
<accession>A0A9W9DQZ3</accession>
<dbReference type="EMBL" id="JAOTPV010000005">
    <property type="protein sequence ID" value="KAJ4482033.1"/>
    <property type="molecule type" value="Genomic_DNA"/>
</dbReference>